<evidence type="ECO:0008006" key="4">
    <source>
        <dbReference type="Google" id="ProtNLM"/>
    </source>
</evidence>
<dbReference type="EMBL" id="BQNB010016128">
    <property type="protein sequence ID" value="GJT48126.1"/>
    <property type="molecule type" value="Genomic_DNA"/>
</dbReference>
<reference evidence="2" key="2">
    <citation type="submission" date="2022-01" db="EMBL/GenBank/DDBJ databases">
        <authorList>
            <person name="Yamashiro T."/>
            <person name="Shiraishi A."/>
            <person name="Satake H."/>
            <person name="Nakayama K."/>
        </authorList>
    </citation>
    <scope>NUCLEOTIDE SEQUENCE</scope>
</reference>
<comment type="caution">
    <text evidence="2">The sequence shown here is derived from an EMBL/GenBank/DDBJ whole genome shotgun (WGS) entry which is preliminary data.</text>
</comment>
<reference evidence="2" key="1">
    <citation type="journal article" date="2022" name="Int. J. Mol. Sci.">
        <title>Draft Genome of Tanacetum Coccineum: Genomic Comparison of Closely Related Tanacetum-Family Plants.</title>
        <authorList>
            <person name="Yamashiro T."/>
            <person name="Shiraishi A."/>
            <person name="Nakayama K."/>
            <person name="Satake H."/>
        </authorList>
    </citation>
    <scope>NUCLEOTIDE SEQUENCE</scope>
</reference>
<proteinExistence type="predicted"/>
<accession>A0ABQ5EBB3</accession>
<evidence type="ECO:0000313" key="3">
    <source>
        <dbReference type="Proteomes" id="UP001151760"/>
    </source>
</evidence>
<organism evidence="2 3">
    <name type="scientific">Tanacetum coccineum</name>
    <dbReference type="NCBI Taxonomy" id="301880"/>
    <lineage>
        <taxon>Eukaryota</taxon>
        <taxon>Viridiplantae</taxon>
        <taxon>Streptophyta</taxon>
        <taxon>Embryophyta</taxon>
        <taxon>Tracheophyta</taxon>
        <taxon>Spermatophyta</taxon>
        <taxon>Magnoliopsida</taxon>
        <taxon>eudicotyledons</taxon>
        <taxon>Gunneridae</taxon>
        <taxon>Pentapetalae</taxon>
        <taxon>asterids</taxon>
        <taxon>campanulids</taxon>
        <taxon>Asterales</taxon>
        <taxon>Asteraceae</taxon>
        <taxon>Asteroideae</taxon>
        <taxon>Anthemideae</taxon>
        <taxon>Anthemidinae</taxon>
        <taxon>Tanacetum</taxon>
    </lineage>
</organism>
<evidence type="ECO:0000256" key="1">
    <source>
        <dbReference type="SAM" id="MobiDB-lite"/>
    </source>
</evidence>
<name>A0ABQ5EBB3_9ASTR</name>
<feature type="region of interest" description="Disordered" evidence="1">
    <location>
        <begin position="346"/>
        <end position="404"/>
    </location>
</feature>
<dbReference type="Proteomes" id="UP001151760">
    <property type="component" value="Unassembled WGS sequence"/>
</dbReference>
<keyword evidence="3" id="KW-1185">Reference proteome</keyword>
<protein>
    <recommendedName>
        <fullName evidence="4">MAK10-like protein</fullName>
    </recommendedName>
</protein>
<sequence length="585" mass="67296">MGDKNPIRTLRDYSKPSYKGYRNTIKLPVRNNAVPLRPDTIRLVQNACSFHELRFEDPNQHLKDFLKLMDSLDLDGENRERTIYHHMGGSYYSFPYLILSTGKDRKTSQRYPDVPTTSWRISLRSMDSRTIDQSADGKLRDQNTEESWALLEDLALYDNEIWNDLTDFAKPVKAITMPQDVSSTSDRHLIELENHVQRLMETHLAPTLDMVLEFWKFMAIVVVCGGSMVGEVEYTTLLSMVCEVFYIREKNYIEPLSHRLKNNRDAHEDYLKKTIENTDTIRGLVERTRKQNPSEPLIDSACKFTKHVQELLVYVSQTCPSFKKPSEKLVVVTPMNKVKKVRFSEPLTSSSNIHKQVESSKTPDSNTHVLPSLGLKSSTSASRSQPTGNKKNVRISQTTSSNMKNKVEVQYRRVKYKSNKKNRVKDPICDANVKHTMLNANSELICVKYKKCMFDANDDVCFLNFVNDVNMLSKSKSDKKSQQHNIWKPTSKVFTEVRHKWKPIGRLFTIVGNSCPLTRITPTKVVHLKETTSNSGETQKPEIKVYTRRPKQVKSIGCSDCSLVSGLRMLKTYDRESLSSHELHQ</sequence>
<evidence type="ECO:0000313" key="2">
    <source>
        <dbReference type="EMBL" id="GJT48126.1"/>
    </source>
</evidence>
<gene>
    <name evidence="2" type="ORF">Tco_0974283</name>
</gene>